<accession>A0A9N8UWQ0</accession>
<gene>
    <name evidence="1" type="ORF">DEBURN_LOCUS41</name>
</gene>
<dbReference type="Proteomes" id="UP000789706">
    <property type="component" value="Unassembled WGS sequence"/>
</dbReference>
<keyword evidence="2" id="KW-1185">Reference proteome</keyword>
<dbReference type="OrthoDB" id="2438676at2759"/>
<dbReference type="EMBL" id="CAJVPK010000001">
    <property type="protein sequence ID" value="CAG8432713.1"/>
    <property type="molecule type" value="Genomic_DNA"/>
</dbReference>
<evidence type="ECO:0000313" key="1">
    <source>
        <dbReference type="EMBL" id="CAG8432713.1"/>
    </source>
</evidence>
<proteinExistence type="predicted"/>
<protein>
    <submittedName>
        <fullName evidence="1">5695_t:CDS:1</fullName>
    </submittedName>
</protein>
<sequence length="181" mass="20403">MFNERLSDIPEPSSRRFTFDEPIKYITKKNAITFTLYGYCIDDQCSTPSMLHSFDKIPSSSEISSSSNDNKKRLDVPDVTDTVTDTTKDIIDKAPKLLENLKDSLNSFTPKIPSVNISGIHLEAWSFLFLTIATITLLGKFGKNIINGTCKCVSRGIRNIKDKISKRNEKDDDEKEMVEAV</sequence>
<organism evidence="1 2">
    <name type="scientific">Diversispora eburnea</name>
    <dbReference type="NCBI Taxonomy" id="1213867"/>
    <lineage>
        <taxon>Eukaryota</taxon>
        <taxon>Fungi</taxon>
        <taxon>Fungi incertae sedis</taxon>
        <taxon>Mucoromycota</taxon>
        <taxon>Glomeromycotina</taxon>
        <taxon>Glomeromycetes</taxon>
        <taxon>Diversisporales</taxon>
        <taxon>Diversisporaceae</taxon>
        <taxon>Diversispora</taxon>
    </lineage>
</organism>
<evidence type="ECO:0000313" key="2">
    <source>
        <dbReference type="Proteomes" id="UP000789706"/>
    </source>
</evidence>
<comment type="caution">
    <text evidence="1">The sequence shown here is derived from an EMBL/GenBank/DDBJ whole genome shotgun (WGS) entry which is preliminary data.</text>
</comment>
<reference evidence="1" key="1">
    <citation type="submission" date="2021-06" db="EMBL/GenBank/DDBJ databases">
        <authorList>
            <person name="Kallberg Y."/>
            <person name="Tangrot J."/>
            <person name="Rosling A."/>
        </authorList>
    </citation>
    <scope>NUCLEOTIDE SEQUENCE</scope>
    <source>
        <strain evidence="1">AZ414A</strain>
    </source>
</reference>
<name>A0A9N8UWQ0_9GLOM</name>
<dbReference type="AlphaFoldDB" id="A0A9N8UWQ0"/>